<feature type="domain" description="Glycoside hydrolase family 9" evidence="8">
    <location>
        <begin position="167"/>
        <end position="599"/>
    </location>
</feature>
<sequence length="999" mass="110851">MFTTHAIAWWRRVFCTHPLFIFTWVLGAALHGQTVSVELVEDYGNSYQARATITNDSAVALNSWLVTLQLDGTLDKNWESLYQASESDVDNRVYAFSSEYYNRVIAPGEFESFGFIVRTSSEPVLPEGGLVTRDWEPVFEPRVSVADVDNDGSGPLLGKAQTGDYNYAEVLQKSLFFYDVQRSGDLPVDFRVAWRGDSAVSDGSDVSLDLSGGFYDAGDHVKFGLPMAYSLTMLAWGAVEYPSAYAETGQVSILLDQLRWGADYLIKCHVRNEDGSTAAFYGQVGNGDVDHAYWGSAESMTMARPAYQIDVDHPGSDLAAETAASLAAISMLVAIDDPDYAAELIDHAVALYEFADTYRGKYSESITNAASFYNSWSGYQDELVWGALWLYRATGDATWLNKAKSEYAMLGGGAGNQPFIWSLSWDNKSYGCYVLLADLDGGATYKADAERWLDYWTIGINGQKVNYTPGGLAWLDEWGSLRYAANTAFCALVYADKVNDLDARYSDFAKAQINYALGSNPQNRSYVCGFGVNPPINPHHRNAHASTTNDIDSPNDNQHVLYGALVGGPGIDDAYVDDRSDYQRNEVAMDYNAAFTGALARLYLEYGGYALDEVDAPPVDAAVLLYETVDDFPTGAQTDREWKALWPGTKWANGPDEGRLEVDDTIAYNGSGKSVRVLYPEGGKQSNGSGAQWFIDLKGEYDELYFSYWLRFDPDFDFVLGGKLPGLGGAVSFDDRTHEWSGRLMWRENGWAEFYIHVPSEHLNDPGDRFWWNTEGFQAIFVPGRWHHIEIHMKLNTPGQQDGLAEGWFDGVKAATYPGFDFRDAGTSSAQIAWVFFSTFFGGSSGDHWNAQKDEHARFDQFIVSKERIGYPGKPEDIDSDQLPNDWELQHFGSDMAADPNADSDADGDSDYFEYIAGTHPKNASDRLAPQVQKLSDAFVVDVNAKAGRVYRLLRKLNLTDADWLEVDISATIATDGTLSLEDPSLHGRAFYKVEVTEP</sequence>
<proteinExistence type="inferred from homology"/>
<dbReference type="PANTHER" id="PTHR22298">
    <property type="entry name" value="ENDO-1,4-BETA-GLUCANASE"/>
    <property type="match status" value="1"/>
</dbReference>
<feature type="active site" evidence="5">
    <location>
        <position position="586"/>
    </location>
</feature>
<feature type="domain" description="CBM2" evidence="7">
    <location>
        <begin position="38"/>
        <end position="122"/>
    </location>
</feature>
<dbReference type="PROSITE" id="PS00698">
    <property type="entry name" value="GH9_3"/>
    <property type="match status" value="1"/>
</dbReference>
<dbReference type="InterPro" id="IPR048958">
    <property type="entry name" value="Polysacc_lyase_14"/>
</dbReference>
<evidence type="ECO:0000256" key="5">
    <source>
        <dbReference type="PROSITE-ProRule" id="PRU10060"/>
    </source>
</evidence>
<comment type="catalytic activity">
    <reaction evidence="6">
        <text>Endohydrolysis of (1-&gt;4)-beta-D-glucosidic linkages in cellulose, lichenin and cereal beta-D-glucans.</text>
        <dbReference type="EC" id="3.2.1.4"/>
    </reaction>
</comment>
<keyword evidence="3 5" id="KW-0326">Glycosidase</keyword>
<evidence type="ECO:0000256" key="2">
    <source>
        <dbReference type="ARBA" id="ARBA00023277"/>
    </source>
</evidence>
<evidence type="ECO:0000256" key="6">
    <source>
        <dbReference type="RuleBase" id="RU361166"/>
    </source>
</evidence>
<dbReference type="InterPro" id="IPR001701">
    <property type="entry name" value="Glyco_hydro_9"/>
</dbReference>
<keyword evidence="4 5" id="KW-0624">Polysaccharide degradation</keyword>
<dbReference type="Pfam" id="PF00759">
    <property type="entry name" value="Glyco_hydro_9"/>
    <property type="match status" value="1"/>
</dbReference>
<dbReference type="Gene3D" id="2.60.40.290">
    <property type="match status" value="1"/>
</dbReference>
<dbReference type="InterPro" id="IPR012291">
    <property type="entry name" value="CBM2_carb-bd_dom_sf"/>
</dbReference>
<dbReference type="InterPro" id="IPR033126">
    <property type="entry name" value="Glyco_hydro_9_Asp/Glu_AS"/>
</dbReference>
<evidence type="ECO:0000259" key="9">
    <source>
        <dbReference type="Pfam" id="PF21294"/>
    </source>
</evidence>
<dbReference type="InterPro" id="IPR008965">
    <property type="entry name" value="CBM2/CBM3_carb-bd_dom_sf"/>
</dbReference>
<accession>A0ABU1AMI8</accession>
<dbReference type="Proteomes" id="UP001243717">
    <property type="component" value="Unassembled WGS sequence"/>
</dbReference>
<gene>
    <name evidence="10" type="ORF">QEH59_15755</name>
</gene>
<dbReference type="Gene3D" id="2.60.120.200">
    <property type="match status" value="1"/>
</dbReference>
<evidence type="ECO:0000256" key="1">
    <source>
        <dbReference type="ARBA" id="ARBA00022801"/>
    </source>
</evidence>
<name>A0ABU1AMI8_9BACT</name>
<dbReference type="Pfam" id="PF21294">
    <property type="entry name" value="Polysacc_lyase_14"/>
    <property type="match status" value="1"/>
</dbReference>
<dbReference type="EMBL" id="JARXIC010000036">
    <property type="protein sequence ID" value="MDQ8195889.1"/>
    <property type="molecule type" value="Genomic_DNA"/>
</dbReference>
<organism evidence="10 11">
    <name type="scientific">Thalassobacterium sedimentorum</name>
    <dbReference type="NCBI Taxonomy" id="3041258"/>
    <lineage>
        <taxon>Bacteria</taxon>
        <taxon>Pseudomonadati</taxon>
        <taxon>Verrucomicrobiota</taxon>
        <taxon>Opitutia</taxon>
        <taxon>Puniceicoccales</taxon>
        <taxon>Coraliomargaritaceae</taxon>
        <taxon>Thalassobacterium</taxon>
    </lineage>
</organism>
<evidence type="ECO:0000256" key="3">
    <source>
        <dbReference type="ARBA" id="ARBA00023295"/>
    </source>
</evidence>
<keyword evidence="2 5" id="KW-0119">Carbohydrate metabolism</keyword>
<keyword evidence="11" id="KW-1185">Reference proteome</keyword>
<dbReference type="SUPFAM" id="SSF49384">
    <property type="entry name" value="Carbohydrate-binding domain"/>
    <property type="match status" value="1"/>
</dbReference>
<dbReference type="EC" id="3.2.1.4" evidence="6"/>
<feature type="active site" evidence="5">
    <location>
        <position position="577"/>
    </location>
</feature>
<protein>
    <recommendedName>
        <fullName evidence="6">Endoglucanase</fullName>
        <ecNumber evidence="6">3.2.1.4</ecNumber>
    </recommendedName>
</protein>
<dbReference type="InterPro" id="IPR008928">
    <property type="entry name" value="6-hairpin_glycosidase_sf"/>
</dbReference>
<dbReference type="Gene3D" id="1.50.10.10">
    <property type="match status" value="1"/>
</dbReference>
<dbReference type="Pfam" id="PF00553">
    <property type="entry name" value="CBM_2"/>
    <property type="match status" value="1"/>
</dbReference>
<dbReference type="RefSeq" id="WP_308986336.1">
    <property type="nucleotide sequence ID" value="NZ_JARXIC010000036.1"/>
</dbReference>
<comment type="caution">
    <text evidence="10">The sequence shown here is derived from an EMBL/GenBank/DDBJ whole genome shotgun (WGS) entry which is preliminary data.</text>
</comment>
<feature type="domain" description="Polysaccharide lyase 14" evidence="9">
    <location>
        <begin position="670"/>
        <end position="862"/>
    </location>
</feature>
<reference evidence="10 11" key="1">
    <citation type="submission" date="2023-04" db="EMBL/GenBank/DDBJ databases">
        <title>A novel bacteria isolated from coastal sediment.</title>
        <authorList>
            <person name="Liu X.-J."/>
            <person name="Du Z.-J."/>
        </authorList>
    </citation>
    <scope>NUCLEOTIDE SEQUENCE [LARGE SCALE GENOMIC DNA]</scope>
    <source>
        <strain evidence="10 11">SDUM461004</strain>
    </source>
</reference>
<evidence type="ECO:0000313" key="11">
    <source>
        <dbReference type="Proteomes" id="UP001243717"/>
    </source>
</evidence>
<keyword evidence="1 5" id="KW-0378">Hydrolase</keyword>
<evidence type="ECO:0000256" key="4">
    <source>
        <dbReference type="ARBA" id="ARBA00023326"/>
    </source>
</evidence>
<dbReference type="InterPro" id="IPR001919">
    <property type="entry name" value="CBD2"/>
</dbReference>
<dbReference type="GO" id="GO:0016787">
    <property type="term" value="F:hydrolase activity"/>
    <property type="evidence" value="ECO:0007669"/>
    <property type="project" value="UniProtKB-KW"/>
</dbReference>
<dbReference type="SUPFAM" id="SSF48208">
    <property type="entry name" value="Six-hairpin glycosidases"/>
    <property type="match status" value="1"/>
</dbReference>
<evidence type="ECO:0000259" key="7">
    <source>
        <dbReference type="Pfam" id="PF00553"/>
    </source>
</evidence>
<dbReference type="InterPro" id="IPR012341">
    <property type="entry name" value="6hp_glycosidase-like_sf"/>
</dbReference>
<evidence type="ECO:0000313" key="10">
    <source>
        <dbReference type="EMBL" id="MDQ8195889.1"/>
    </source>
</evidence>
<keyword evidence="6" id="KW-0136">Cellulose degradation</keyword>
<comment type="similarity">
    <text evidence="5 6">Belongs to the glycosyl hydrolase 9 (cellulase E) family.</text>
</comment>
<evidence type="ECO:0000259" key="8">
    <source>
        <dbReference type="Pfam" id="PF00759"/>
    </source>
</evidence>